<evidence type="ECO:0008006" key="4">
    <source>
        <dbReference type="Google" id="ProtNLM"/>
    </source>
</evidence>
<dbReference type="OrthoDB" id="72539at2759"/>
<proteinExistence type="predicted"/>
<dbReference type="EMBL" id="JNBR01000332">
    <property type="protein sequence ID" value="OQR95253.1"/>
    <property type="molecule type" value="Genomic_DNA"/>
</dbReference>
<feature type="compositionally biased region" description="Basic and acidic residues" evidence="1">
    <location>
        <begin position="48"/>
        <end position="66"/>
    </location>
</feature>
<accession>A0A1V9ZB81</accession>
<dbReference type="Proteomes" id="UP000243579">
    <property type="component" value="Unassembled WGS sequence"/>
</dbReference>
<organism evidence="2 3">
    <name type="scientific">Achlya hypogyna</name>
    <name type="common">Oomycete</name>
    <name type="synonym">Protoachlya hypogyna</name>
    <dbReference type="NCBI Taxonomy" id="1202772"/>
    <lineage>
        <taxon>Eukaryota</taxon>
        <taxon>Sar</taxon>
        <taxon>Stramenopiles</taxon>
        <taxon>Oomycota</taxon>
        <taxon>Saprolegniomycetes</taxon>
        <taxon>Saprolegniales</taxon>
        <taxon>Achlyaceae</taxon>
        <taxon>Achlya</taxon>
    </lineage>
</organism>
<dbReference type="Gene3D" id="1.20.5.170">
    <property type="match status" value="1"/>
</dbReference>
<dbReference type="CDD" id="cd14686">
    <property type="entry name" value="bZIP"/>
    <property type="match status" value="1"/>
</dbReference>
<reference evidence="2 3" key="1">
    <citation type="journal article" date="2014" name="Genome Biol. Evol.">
        <title>The secreted proteins of Achlya hypogyna and Thraustotheca clavata identify the ancestral oomycete secretome and reveal gene acquisitions by horizontal gene transfer.</title>
        <authorList>
            <person name="Misner I."/>
            <person name="Blouin N."/>
            <person name="Leonard G."/>
            <person name="Richards T.A."/>
            <person name="Lane C.E."/>
        </authorList>
    </citation>
    <scope>NUCLEOTIDE SEQUENCE [LARGE SCALE GENOMIC DNA]</scope>
    <source>
        <strain evidence="2 3">ATCC 48635</strain>
    </source>
</reference>
<feature type="region of interest" description="Disordered" evidence="1">
    <location>
        <begin position="47"/>
        <end position="66"/>
    </location>
</feature>
<gene>
    <name evidence="2" type="ORF">ACHHYP_00163</name>
</gene>
<sequence length="387" mass="42415">MPPHATAPTPTPWSCLVSMPVSTMEEHTFDHDLFAMIDSPFPLLAEDGPAKKPATEAPMKGEKRKLQVREASRRCRLKQKEEVTYLRSRVAELEQLVRDRVMAPPTNSDTTAAEVLALRQQNQELTEALNRSQSQMVLIQALLNKSLVDTMQTIAAVPSATPKRASAKLPSVTTSQRQRLAAATDCAVAFLTSFQLPQATGTPVLSIQRAGSNWFGEIWSVGSELFVSMSKEWVDSPVLSQTVVDRIWERAAVSSFADGLYTLTRQEKLLEVDANTHLYHRVESVLEMKVLEHHAVRFRRAVAPTTVLVGSATVAVDDLSLPPAKYSLGREQLGLLVHSVPQTPTLASVQLVGSYDLVGVPPVEAATKLAKHVLQLAAVLETHLLLP</sequence>
<dbReference type="STRING" id="1202772.A0A1V9ZB81"/>
<evidence type="ECO:0000313" key="2">
    <source>
        <dbReference type="EMBL" id="OQR95253.1"/>
    </source>
</evidence>
<dbReference type="AlphaFoldDB" id="A0A1V9ZB81"/>
<protein>
    <recommendedName>
        <fullName evidence="4">BZIP domain-containing protein</fullName>
    </recommendedName>
</protein>
<keyword evidence="3" id="KW-1185">Reference proteome</keyword>
<comment type="caution">
    <text evidence="2">The sequence shown here is derived from an EMBL/GenBank/DDBJ whole genome shotgun (WGS) entry which is preliminary data.</text>
</comment>
<evidence type="ECO:0000256" key="1">
    <source>
        <dbReference type="SAM" id="MobiDB-lite"/>
    </source>
</evidence>
<evidence type="ECO:0000313" key="3">
    <source>
        <dbReference type="Proteomes" id="UP000243579"/>
    </source>
</evidence>
<name>A0A1V9ZB81_ACHHY</name>